<evidence type="ECO:0000256" key="7">
    <source>
        <dbReference type="ARBA" id="ARBA00024284"/>
    </source>
</evidence>
<evidence type="ECO:0000256" key="1">
    <source>
        <dbReference type="ARBA" id="ARBA00001954"/>
    </source>
</evidence>
<dbReference type="GO" id="GO:0046872">
    <property type="term" value="F:metal ion binding"/>
    <property type="evidence" value="ECO:0007669"/>
    <property type="project" value="UniProtKB-KW"/>
</dbReference>
<comment type="similarity">
    <text evidence="2">Belongs to the cysteine dioxygenase family.</text>
</comment>
<protein>
    <recommendedName>
        <fullName evidence="3">cysteine dioxygenase</fullName>
        <ecNumber evidence="3">1.13.11.20</ecNumber>
    </recommendedName>
</protein>
<evidence type="ECO:0000313" key="9">
    <source>
        <dbReference type="Proteomes" id="UP000230069"/>
    </source>
</evidence>
<evidence type="ECO:0000256" key="2">
    <source>
        <dbReference type="ARBA" id="ARBA00006622"/>
    </source>
</evidence>
<dbReference type="InterPro" id="IPR011051">
    <property type="entry name" value="RmlC_Cupin_sf"/>
</dbReference>
<dbReference type="EMBL" id="KZ305026">
    <property type="protein sequence ID" value="PIA54081.1"/>
    <property type="molecule type" value="Genomic_DNA"/>
</dbReference>
<dbReference type="EC" id="1.13.11.20" evidence="3"/>
<dbReference type="Proteomes" id="UP000230069">
    <property type="component" value="Unassembled WGS sequence"/>
</dbReference>
<name>A0A2G5EED4_AQUCA</name>
<evidence type="ECO:0000313" key="8">
    <source>
        <dbReference type="EMBL" id="PIA54081.1"/>
    </source>
</evidence>
<keyword evidence="4" id="KW-0479">Metal-binding</keyword>
<dbReference type="AlphaFoldDB" id="A0A2G5EED4"/>
<keyword evidence="6" id="KW-0408">Iron</keyword>
<dbReference type="Gene3D" id="2.60.120.10">
    <property type="entry name" value="Jelly Rolls"/>
    <property type="match status" value="1"/>
</dbReference>
<dbReference type="InterPro" id="IPR012864">
    <property type="entry name" value="PCO/ADO"/>
</dbReference>
<dbReference type="CDD" id="cd20289">
    <property type="entry name" value="cupin_ADO"/>
    <property type="match status" value="1"/>
</dbReference>
<accession>A0A2G5EED4</accession>
<dbReference type="PANTHER" id="PTHR22966">
    <property type="entry name" value="2-AMINOETHANETHIOL DIOXYGENASE"/>
    <property type="match status" value="1"/>
</dbReference>
<dbReference type="PANTHER" id="PTHR22966:SF63">
    <property type="entry name" value="CYSTEINE DIOXYGENASE"/>
    <property type="match status" value="1"/>
</dbReference>
<dbReference type="InParanoid" id="A0A2G5EED4"/>
<keyword evidence="9" id="KW-1185">Reference proteome</keyword>
<comment type="catalytic activity">
    <reaction evidence="7">
        <text>L-cysteine + O2 = 3-sulfino-L-alanine + H(+)</text>
        <dbReference type="Rhea" id="RHEA:20441"/>
        <dbReference type="ChEBI" id="CHEBI:15378"/>
        <dbReference type="ChEBI" id="CHEBI:15379"/>
        <dbReference type="ChEBI" id="CHEBI:35235"/>
        <dbReference type="ChEBI" id="CHEBI:61085"/>
        <dbReference type="EC" id="1.13.11.20"/>
    </reaction>
    <physiologicalReaction direction="left-to-right" evidence="7">
        <dbReference type="Rhea" id="RHEA:20442"/>
    </physiologicalReaction>
</comment>
<gene>
    <name evidence="8" type="ORF">AQUCO_00900570v1</name>
</gene>
<dbReference type="STRING" id="218851.A0A2G5EED4"/>
<evidence type="ECO:0000256" key="4">
    <source>
        <dbReference type="ARBA" id="ARBA00022723"/>
    </source>
</evidence>
<dbReference type="OrthoDB" id="271433at2759"/>
<dbReference type="GO" id="GO:0017172">
    <property type="term" value="F:cysteine dioxygenase activity"/>
    <property type="evidence" value="ECO:0007669"/>
    <property type="project" value="UniProtKB-EC"/>
</dbReference>
<dbReference type="Pfam" id="PF07847">
    <property type="entry name" value="PCO_ADO"/>
    <property type="match status" value="1"/>
</dbReference>
<dbReference type="InterPro" id="IPR014710">
    <property type="entry name" value="RmlC-like_jellyroll"/>
</dbReference>
<comment type="cofactor">
    <cofactor evidence="1">
        <name>Fe(2+)</name>
        <dbReference type="ChEBI" id="CHEBI:29033"/>
    </cofactor>
</comment>
<keyword evidence="5" id="KW-0560">Oxidoreductase</keyword>
<evidence type="ECO:0000256" key="5">
    <source>
        <dbReference type="ARBA" id="ARBA00023002"/>
    </source>
</evidence>
<sequence length="280" mass="31155">MTIEAGLVGKSKEAIRQANKVIRKKKCAKTKRIHMPEISISLQRLFIACKDVFKGPGIVPPPQDVNRLQRILDNMKPEDVGLSSDLGFFNPRSAIKGTPSITYTTIYQCKTFSLCIFFLPPTAVIPLHNHPEMTVFSKLLLGSMHIKSYDLVDSVTSDELTQSSQLRLARMKADNVFTAPCNTSVLYPTSGGNIHAFTAVTACAVLDVLGPPYSKDDGRDCTYYKDFLYSSHSDGMMVKADGNDDNKDASYGWLEEIDVPKELRMDRIDYMGPQIVETNC</sequence>
<reference evidence="8 9" key="1">
    <citation type="submission" date="2017-09" db="EMBL/GenBank/DDBJ databases">
        <title>WGS assembly of Aquilegia coerulea Goldsmith.</title>
        <authorList>
            <person name="Hodges S."/>
            <person name="Kramer E."/>
            <person name="Nordborg M."/>
            <person name="Tomkins J."/>
            <person name="Borevitz J."/>
            <person name="Derieg N."/>
            <person name="Yan J."/>
            <person name="Mihaltcheva S."/>
            <person name="Hayes R.D."/>
            <person name="Rokhsar D."/>
        </authorList>
    </citation>
    <scope>NUCLEOTIDE SEQUENCE [LARGE SCALE GENOMIC DNA]</scope>
    <source>
        <strain evidence="9">cv. Goldsmith</strain>
    </source>
</reference>
<dbReference type="SUPFAM" id="SSF51182">
    <property type="entry name" value="RmlC-like cupins"/>
    <property type="match status" value="1"/>
</dbReference>
<dbReference type="GO" id="GO:0070483">
    <property type="term" value="P:detection of hypoxia"/>
    <property type="evidence" value="ECO:0007669"/>
    <property type="project" value="UniProtKB-ARBA"/>
</dbReference>
<organism evidence="8 9">
    <name type="scientific">Aquilegia coerulea</name>
    <name type="common">Rocky mountain columbine</name>
    <dbReference type="NCBI Taxonomy" id="218851"/>
    <lineage>
        <taxon>Eukaryota</taxon>
        <taxon>Viridiplantae</taxon>
        <taxon>Streptophyta</taxon>
        <taxon>Embryophyta</taxon>
        <taxon>Tracheophyta</taxon>
        <taxon>Spermatophyta</taxon>
        <taxon>Magnoliopsida</taxon>
        <taxon>Ranunculales</taxon>
        <taxon>Ranunculaceae</taxon>
        <taxon>Thalictroideae</taxon>
        <taxon>Aquilegia</taxon>
    </lineage>
</organism>
<proteinExistence type="inferred from homology"/>
<evidence type="ECO:0000256" key="6">
    <source>
        <dbReference type="ARBA" id="ARBA00023004"/>
    </source>
</evidence>
<evidence type="ECO:0000256" key="3">
    <source>
        <dbReference type="ARBA" id="ARBA00013133"/>
    </source>
</evidence>